<reference evidence="1 2" key="1">
    <citation type="journal article" date="2023" name="Science">
        <title>Complex scaffold remodeling in plant triterpene biosynthesis.</title>
        <authorList>
            <person name="De La Pena R."/>
            <person name="Hodgson H."/>
            <person name="Liu J.C."/>
            <person name="Stephenson M.J."/>
            <person name="Martin A.C."/>
            <person name="Owen C."/>
            <person name="Harkess A."/>
            <person name="Leebens-Mack J."/>
            <person name="Jimenez L.E."/>
            <person name="Osbourn A."/>
            <person name="Sattely E.S."/>
        </authorList>
    </citation>
    <scope>NUCLEOTIDE SEQUENCE [LARGE SCALE GENOMIC DNA]</scope>
    <source>
        <strain evidence="2">cv. JPN11</strain>
        <tissue evidence="1">Leaf</tissue>
    </source>
</reference>
<keyword evidence="2" id="KW-1185">Reference proteome</keyword>
<dbReference type="Proteomes" id="UP001164539">
    <property type="component" value="Chromosome 8"/>
</dbReference>
<evidence type="ECO:0000313" key="2">
    <source>
        <dbReference type="Proteomes" id="UP001164539"/>
    </source>
</evidence>
<accession>A0ACC1XNT3</accession>
<comment type="caution">
    <text evidence="1">The sequence shown here is derived from an EMBL/GenBank/DDBJ whole genome shotgun (WGS) entry which is preliminary data.</text>
</comment>
<name>A0ACC1XNT3_MELAZ</name>
<sequence length="243" mass="28098">MSFDCSLFSNSALTPANITTNINSIPLLNGSNFKSWKENLEIVHGVIDLDLALRKDCPPSLTDKRISDDKREKEKWEKLNRMCMIIMKRAIPEVFRGTMSEKITTAEDFLADIEKRFVKNEKAEMCTLLKNLISMRYKSKSNIKEYIMEMSHFASRLKALKLDISDDLLVCSVLISLPSQLSQFKVSYNYQKETWSLNELISHCVQEEERLKQEKTESAHLTSHPKDKGKRKKKDKDVVDMTP</sequence>
<dbReference type="EMBL" id="CM051401">
    <property type="protein sequence ID" value="KAJ4713081.1"/>
    <property type="molecule type" value="Genomic_DNA"/>
</dbReference>
<gene>
    <name evidence="1" type="ORF">OWV82_015225</name>
</gene>
<proteinExistence type="predicted"/>
<protein>
    <submittedName>
        <fullName evidence="1">UBN2 domain-containing protein</fullName>
    </submittedName>
</protein>
<organism evidence="1 2">
    <name type="scientific">Melia azedarach</name>
    <name type="common">Chinaberry tree</name>
    <dbReference type="NCBI Taxonomy" id="155640"/>
    <lineage>
        <taxon>Eukaryota</taxon>
        <taxon>Viridiplantae</taxon>
        <taxon>Streptophyta</taxon>
        <taxon>Embryophyta</taxon>
        <taxon>Tracheophyta</taxon>
        <taxon>Spermatophyta</taxon>
        <taxon>Magnoliopsida</taxon>
        <taxon>eudicotyledons</taxon>
        <taxon>Gunneridae</taxon>
        <taxon>Pentapetalae</taxon>
        <taxon>rosids</taxon>
        <taxon>malvids</taxon>
        <taxon>Sapindales</taxon>
        <taxon>Meliaceae</taxon>
        <taxon>Melia</taxon>
    </lineage>
</organism>
<evidence type="ECO:0000313" key="1">
    <source>
        <dbReference type="EMBL" id="KAJ4713081.1"/>
    </source>
</evidence>